<keyword evidence="2" id="KW-1185">Reference proteome</keyword>
<protein>
    <submittedName>
        <fullName evidence="1">Uncharacterized protein</fullName>
    </submittedName>
</protein>
<dbReference type="PATRIC" id="fig|29488.15.peg.1899"/>
<organism evidence="1 2">
    <name type="scientific">Photorhabdus namnaonensis</name>
    <dbReference type="NCBI Taxonomy" id="1851568"/>
    <lineage>
        <taxon>Bacteria</taxon>
        <taxon>Pseudomonadati</taxon>
        <taxon>Pseudomonadota</taxon>
        <taxon>Gammaproteobacteria</taxon>
        <taxon>Enterobacterales</taxon>
        <taxon>Morganellaceae</taxon>
        <taxon>Photorhabdus</taxon>
    </lineage>
</organism>
<name>A0A1B8YJ15_9GAMM</name>
<dbReference type="RefSeq" id="WP_338046867.1">
    <property type="nucleotide sequence ID" value="NZ_CAWMQN010000044.1"/>
</dbReference>
<dbReference type="AlphaFoldDB" id="A0A1B8YJ15"/>
<evidence type="ECO:0000313" key="1">
    <source>
        <dbReference type="EMBL" id="OCA55120.1"/>
    </source>
</evidence>
<dbReference type="EMBL" id="LOIC01000044">
    <property type="protein sequence ID" value="OCA55120.1"/>
    <property type="molecule type" value="Genomic_DNA"/>
</dbReference>
<dbReference type="Proteomes" id="UP000092665">
    <property type="component" value="Unassembled WGS sequence"/>
</dbReference>
<accession>A0A1B8YJ15</accession>
<evidence type="ECO:0000313" key="2">
    <source>
        <dbReference type="Proteomes" id="UP000092665"/>
    </source>
</evidence>
<proteinExistence type="predicted"/>
<reference evidence="2" key="1">
    <citation type="submission" date="2015-11" db="EMBL/GenBank/DDBJ databases">
        <authorList>
            <person name="Tobias N.J."/>
            <person name="Mishra B."/>
            <person name="Gupta D.K."/>
            <person name="Thines M."/>
            <person name="Stinear T.P."/>
            <person name="Bode H.B."/>
        </authorList>
    </citation>
    <scope>NUCLEOTIDE SEQUENCE [LARGE SCALE GENOMIC DNA]</scope>
    <source>
        <strain evidence="2">PB45.5</strain>
    </source>
</reference>
<comment type="caution">
    <text evidence="1">The sequence shown here is derived from an EMBL/GenBank/DDBJ whole genome shotgun (WGS) entry which is preliminary data.</text>
</comment>
<sequence>MSDSIFNFKNYPIVFIGSGMSKRYLENSPTWPELLEEYWNKIDNNGQGFYNYLSEIKDKYKEKQNDPDLNHKIYSDAATYIEKNSMDYLIQGKYH</sequence>
<gene>
    <name evidence="1" type="ORF">Phpb_01738</name>
</gene>